<feature type="domain" description="CO dehydrogenase/acetyl-CoA synthase complex beta subunit C-terminal" evidence="1">
    <location>
        <begin position="1"/>
        <end position="57"/>
    </location>
</feature>
<dbReference type="AlphaFoldDB" id="X1TBX2"/>
<accession>X1TBX2</accession>
<comment type="caution">
    <text evidence="2">The sequence shown here is derived from an EMBL/GenBank/DDBJ whole genome shotgun (WGS) entry which is preliminary data.</text>
</comment>
<dbReference type="InterPro" id="IPR045822">
    <property type="entry name" value="ACS_CODH_B_C"/>
</dbReference>
<dbReference type="SUPFAM" id="SSF56821">
    <property type="entry name" value="Prismane protein-like"/>
    <property type="match status" value="1"/>
</dbReference>
<name>X1TBX2_9ZZZZ</name>
<sequence>KMLKEEIAERFKARAEELGVPDLLDKIADETIGVTEEEILPFLQEKGHPALTMDPILG</sequence>
<evidence type="ECO:0000313" key="2">
    <source>
        <dbReference type="EMBL" id="GAI77499.1"/>
    </source>
</evidence>
<proteinExistence type="predicted"/>
<dbReference type="Gene3D" id="3.40.1470.10">
    <property type="entry name" value="Bifunctional carbon monoxide dehydrogenase/acetyl-coa synthase(codh/acs), Chain M, domain 5"/>
    <property type="match status" value="1"/>
</dbReference>
<evidence type="ECO:0000259" key="1">
    <source>
        <dbReference type="Pfam" id="PF19436"/>
    </source>
</evidence>
<dbReference type="Pfam" id="PF19436">
    <property type="entry name" value="ACS_CODH_B_C"/>
    <property type="match status" value="1"/>
</dbReference>
<dbReference type="GO" id="GO:0016491">
    <property type="term" value="F:oxidoreductase activity"/>
    <property type="evidence" value="ECO:0007669"/>
    <property type="project" value="InterPro"/>
</dbReference>
<dbReference type="EMBL" id="BARW01014585">
    <property type="protein sequence ID" value="GAI77499.1"/>
    <property type="molecule type" value="Genomic_DNA"/>
</dbReference>
<gene>
    <name evidence="2" type="ORF">S12H4_25812</name>
</gene>
<dbReference type="InterPro" id="IPR011254">
    <property type="entry name" value="Prismane-like_sf"/>
</dbReference>
<protein>
    <recommendedName>
        <fullName evidence="1">CO dehydrogenase/acetyl-CoA synthase complex beta subunit C-terminal domain-containing protein</fullName>
    </recommendedName>
</protein>
<feature type="non-terminal residue" evidence="2">
    <location>
        <position position="1"/>
    </location>
</feature>
<organism evidence="2">
    <name type="scientific">marine sediment metagenome</name>
    <dbReference type="NCBI Taxonomy" id="412755"/>
    <lineage>
        <taxon>unclassified sequences</taxon>
        <taxon>metagenomes</taxon>
        <taxon>ecological metagenomes</taxon>
    </lineage>
</organism>
<reference evidence="2" key="1">
    <citation type="journal article" date="2014" name="Front. Microbiol.">
        <title>High frequency of phylogenetically diverse reductive dehalogenase-homologous genes in deep subseafloor sedimentary metagenomes.</title>
        <authorList>
            <person name="Kawai M."/>
            <person name="Futagami T."/>
            <person name="Toyoda A."/>
            <person name="Takaki Y."/>
            <person name="Nishi S."/>
            <person name="Hori S."/>
            <person name="Arai W."/>
            <person name="Tsubouchi T."/>
            <person name="Morono Y."/>
            <person name="Uchiyama I."/>
            <person name="Ito T."/>
            <person name="Fujiyama A."/>
            <person name="Inagaki F."/>
            <person name="Takami H."/>
        </authorList>
    </citation>
    <scope>NUCLEOTIDE SEQUENCE</scope>
    <source>
        <strain evidence="2">Expedition CK06-06</strain>
    </source>
</reference>